<protein>
    <recommendedName>
        <fullName evidence="5">BAR domain-containing protein</fullName>
    </recommendedName>
</protein>
<feature type="compositionally biased region" description="Pro residues" evidence="2">
    <location>
        <begin position="606"/>
        <end position="616"/>
    </location>
</feature>
<feature type="compositionally biased region" description="Low complexity" evidence="2">
    <location>
        <begin position="812"/>
        <end position="823"/>
    </location>
</feature>
<evidence type="ECO:0000256" key="2">
    <source>
        <dbReference type="SAM" id="MobiDB-lite"/>
    </source>
</evidence>
<dbReference type="AlphaFoldDB" id="A0A9W7GM67"/>
<dbReference type="InterPro" id="IPR027267">
    <property type="entry name" value="AH/BAR_dom_sf"/>
</dbReference>
<feature type="compositionally biased region" description="Polar residues" evidence="2">
    <location>
        <begin position="755"/>
        <end position="767"/>
    </location>
</feature>
<name>A0A9W7GM67_9STRA</name>
<accession>A0A9W7GM67</accession>
<dbReference type="EMBL" id="BRYA01000319">
    <property type="protein sequence ID" value="GMI46913.1"/>
    <property type="molecule type" value="Genomic_DNA"/>
</dbReference>
<feature type="region of interest" description="Disordered" evidence="2">
    <location>
        <begin position="737"/>
        <end position="839"/>
    </location>
</feature>
<keyword evidence="1" id="KW-0175">Coiled coil</keyword>
<feature type="coiled-coil region" evidence="1">
    <location>
        <begin position="501"/>
        <end position="558"/>
    </location>
</feature>
<gene>
    <name evidence="3" type="ORF">TrCOL_g9050</name>
</gene>
<feature type="compositionally biased region" description="Polar residues" evidence="2">
    <location>
        <begin position="39"/>
        <end position="55"/>
    </location>
</feature>
<sequence>MFKKAQFFFSHGRLPPSPAKASQSPPDAPQTNMAEPASPATQTDGGKDGSVTSPRDSAIDPGFRGVTHPTPSTTHHYNRFLAQSGQYEAFKAALQAHDKNLAVFVKDSACVSAAMECLCDAVLEKDYASEAMSSIKFCRYGLEKAIAEAPNVASPTSSLMIGVEEGLAMFPQVQACYVTLGELSLEMDHYTVKVAEVTASAAAATEAVENEVVEPGEEPSAKLAKNKEKALARKERNITKLADATAAVAAKNDEFLQLCEDTEMHRGSIINEPNNFADFVDKQKALFRAFYLSFDKNSADMGGEIPAPSKEITRRPSDVMTKMKKSIRRRSVSAGIKINNLKKHGGRPKSGVDVEIETEAEYMSGEMRYLQLKKDIDYLIKTLEKFPSSLEAVFDSLMGVATSATVLANACLDVDLVGEDDDFEGMSNKAKARTNLFVENINEIKARLGSTAKLTSCYMADIENKVIAQLRPLNADMVLDARFPERKKLTLDHNHYSQKLVDQKEAKAKLTEKEATEEKLEKASENITRTTEKLNTNKAALLKETAELLEAFEDLEKKREGALTTYTKLYFELTCALWKHASDSIIINIDGIDLSAQKIAPSAGPTAPPPAAAPPPADDEDDSDNEGGRTPTSPTLAPPPTVGEQSRRASSARLSDTEVAQALKEDIKDIKEFGLDSPPVPDLKARSERTVSGAESQAPVGDVNAAELNHVKLAKSQFGDGLASDMLKEAEQNAALRLSERSAGQQQVEGAVQESMDSSTLDESIYSSPLKDESEEEVEEVGGEVEKVEEAEEDVAATDEDGATKEPDVSVDVVEAAEGLLAEGGDDEAEGEKSKEADA</sequence>
<feature type="compositionally biased region" description="Basic and acidic residues" evidence="2">
    <location>
        <begin position="663"/>
        <end position="674"/>
    </location>
</feature>
<evidence type="ECO:0000256" key="1">
    <source>
        <dbReference type="SAM" id="Coils"/>
    </source>
</evidence>
<feature type="compositionally biased region" description="Acidic residues" evidence="2">
    <location>
        <begin position="773"/>
        <end position="801"/>
    </location>
</feature>
<keyword evidence="4" id="KW-1185">Reference proteome</keyword>
<reference evidence="4" key="1">
    <citation type="journal article" date="2023" name="Commun. Biol.">
        <title>Genome analysis of Parmales, the sister group of diatoms, reveals the evolutionary specialization of diatoms from phago-mixotrophs to photoautotrophs.</title>
        <authorList>
            <person name="Ban H."/>
            <person name="Sato S."/>
            <person name="Yoshikawa S."/>
            <person name="Yamada K."/>
            <person name="Nakamura Y."/>
            <person name="Ichinomiya M."/>
            <person name="Sato N."/>
            <person name="Blanc-Mathieu R."/>
            <person name="Endo H."/>
            <person name="Kuwata A."/>
            <person name="Ogata H."/>
        </authorList>
    </citation>
    <scope>NUCLEOTIDE SEQUENCE [LARGE SCALE GENOMIC DNA]</scope>
</reference>
<evidence type="ECO:0000313" key="4">
    <source>
        <dbReference type="Proteomes" id="UP001165065"/>
    </source>
</evidence>
<dbReference type="Gene3D" id="1.20.1270.60">
    <property type="entry name" value="Arfaptin homology (AH) domain/BAR domain"/>
    <property type="match status" value="2"/>
</dbReference>
<proteinExistence type="predicted"/>
<dbReference type="OrthoDB" id="198414at2759"/>
<feature type="region of interest" description="Disordered" evidence="2">
    <location>
        <begin position="9"/>
        <end position="75"/>
    </location>
</feature>
<evidence type="ECO:0000313" key="3">
    <source>
        <dbReference type="EMBL" id="GMI46913.1"/>
    </source>
</evidence>
<feature type="region of interest" description="Disordered" evidence="2">
    <location>
        <begin position="600"/>
        <end position="703"/>
    </location>
</feature>
<dbReference type="Proteomes" id="UP001165065">
    <property type="component" value="Unassembled WGS sequence"/>
</dbReference>
<evidence type="ECO:0008006" key="5">
    <source>
        <dbReference type="Google" id="ProtNLM"/>
    </source>
</evidence>
<organism evidence="3 4">
    <name type="scientific">Triparma columacea</name>
    <dbReference type="NCBI Taxonomy" id="722753"/>
    <lineage>
        <taxon>Eukaryota</taxon>
        <taxon>Sar</taxon>
        <taxon>Stramenopiles</taxon>
        <taxon>Ochrophyta</taxon>
        <taxon>Bolidophyceae</taxon>
        <taxon>Parmales</taxon>
        <taxon>Triparmaceae</taxon>
        <taxon>Triparma</taxon>
    </lineage>
</organism>
<comment type="caution">
    <text evidence="3">The sequence shown here is derived from an EMBL/GenBank/DDBJ whole genome shotgun (WGS) entry which is preliminary data.</text>
</comment>